<dbReference type="InterPro" id="IPR017595">
    <property type="entry name" value="OHCU_decarboxylase-2"/>
</dbReference>
<gene>
    <name evidence="8" type="primary">uraD</name>
    <name evidence="8" type="ORF">GCM10023214_63690</name>
</gene>
<sequence>MLTDYQAVPLDLTGFNSAPAAELRPVLSACLDVPRWVEAVLAGRPYSDVDALQAAADLTLTPDEIHRAMAAHPRIGERASGASKTEQSGVDSAAAEKFRSANAEYEARFGHVFLVCASGRSGDELLANLRERMANDPDTELAVAGRELVKIAQLRLAKEVHG</sequence>
<evidence type="ECO:0000256" key="2">
    <source>
        <dbReference type="ARBA" id="ARBA00004754"/>
    </source>
</evidence>
<feature type="domain" description="Oxo-4-hydroxy-4-carboxy-5-ureidoimidazoline decarboxylase" evidence="7">
    <location>
        <begin position="16"/>
        <end position="157"/>
    </location>
</feature>
<comment type="caution">
    <text evidence="8">The sequence shown here is derived from an EMBL/GenBank/DDBJ whole genome shotgun (WGS) entry which is preliminary data.</text>
</comment>
<dbReference type="InterPro" id="IPR018020">
    <property type="entry name" value="OHCU_decarboxylase"/>
</dbReference>
<evidence type="ECO:0000313" key="9">
    <source>
        <dbReference type="Proteomes" id="UP001500192"/>
    </source>
</evidence>
<name>A0ABP8VEX6_9PSEU</name>
<dbReference type="InterPro" id="IPR036778">
    <property type="entry name" value="OHCU_decarboxylase_sf"/>
</dbReference>
<dbReference type="Pfam" id="PF09349">
    <property type="entry name" value="OHCU_decarbox"/>
    <property type="match status" value="1"/>
</dbReference>
<dbReference type="PANTHER" id="PTHR43466:SF1">
    <property type="entry name" value="2-OXO-4-HYDROXY-4-CARBOXY-5-UREIDOIMIDAZOLINE DECARBOXYLASE-RELATED"/>
    <property type="match status" value="1"/>
</dbReference>
<proteinExistence type="predicted"/>
<protein>
    <recommendedName>
        <fullName evidence="3">2-oxo-4-hydroxy-4-carboxy-5-ureidoimidazoline decarboxylase</fullName>
        <ecNumber evidence="3">4.1.1.97</ecNumber>
    </recommendedName>
</protein>
<evidence type="ECO:0000313" key="8">
    <source>
        <dbReference type="EMBL" id="GAA4662473.1"/>
    </source>
</evidence>
<evidence type="ECO:0000256" key="5">
    <source>
        <dbReference type="ARBA" id="ARBA00022793"/>
    </source>
</evidence>
<dbReference type="EMBL" id="BAABIB010000125">
    <property type="protein sequence ID" value="GAA4662473.1"/>
    <property type="molecule type" value="Genomic_DNA"/>
</dbReference>
<keyword evidence="9" id="KW-1185">Reference proteome</keyword>
<organism evidence="8 9">
    <name type="scientific">Amycolatopsis dongchuanensis</name>
    <dbReference type="NCBI Taxonomy" id="1070866"/>
    <lineage>
        <taxon>Bacteria</taxon>
        <taxon>Bacillati</taxon>
        <taxon>Actinomycetota</taxon>
        <taxon>Actinomycetes</taxon>
        <taxon>Pseudonocardiales</taxon>
        <taxon>Pseudonocardiaceae</taxon>
        <taxon>Amycolatopsis</taxon>
    </lineage>
</organism>
<comment type="catalytic activity">
    <reaction evidence="1">
        <text>5-hydroxy-2-oxo-4-ureido-2,5-dihydro-1H-imidazole-5-carboxylate + H(+) = (S)-allantoin + CO2</text>
        <dbReference type="Rhea" id="RHEA:26301"/>
        <dbReference type="ChEBI" id="CHEBI:15378"/>
        <dbReference type="ChEBI" id="CHEBI:15678"/>
        <dbReference type="ChEBI" id="CHEBI:16526"/>
        <dbReference type="ChEBI" id="CHEBI:58639"/>
        <dbReference type="EC" id="4.1.1.97"/>
    </reaction>
</comment>
<accession>A0ABP8VEX6</accession>
<dbReference type="PANTHER" id="PTHR43466">
    <property type="entry name" value="2-OXO-4-HYDROXY-4-CARBOXY-5-UREIDOIMIDAZOLINE DECARBOXYLASE-RELATED"/>
    <property type="match status" value="1"/>
</dbReference>
<comment type="pathway">
    <text evidence="2">Purine metabolism; urate degradation; (S)-allantoin from urate: step 3/3.</text>
</comment>
<keyword evidence="5" id="KW-0210">Decarboxylase</keyword>
<reference evidence="9" key="1">
    <citation type="journal article" date="2019" name="Int. J. Syst. Evol. Microbiol.">
        <title>The Global Catalogue of Microorganisms (GCM) 10K type strain sequencing project: providing services to taxonomists for standard genome sequencing and annotation.</title>
        <authorList>
            <consortium name="The Broad Institute Genomics Platform"/>
            <consortium name="The Broad Institute Genome Sequencing Center for Infectious Disease"/>
            <person name="Wu L."/>
            <person name="Ma J."/>
        </authorList>
    </citation>
    <scope>NUCLEOTIDE SEQUENCE [LARGE SCALE GENOMIC DNA]</scope>
    <source>
        <strain evidence="9">JCM 18054</strain>
    </source>
</reference>
<keyword evidence="6" id="KW-0456">Lyase</keyword>
<keyword evidence="4" id="KW-0659">Purine metabolism</keyword>
<dbReference type="SUPFAM" id="SSF158694">
    <property type="entry name" value="UraD-Like"/>
    <property type="match status" value="1"/>
</dbReference>
<evidence type="ECO:0000256" key="1">
    <source>
        <dbReference type="ARBA" id="ARBA00001163"/>
    </source>
</evidence>
<dbReference type="NCBIfam" id="TIGR03180">
    <property type="entry name" value="UraD_2"/>
    <property type="match status" value="1"/>
</dbReference>
<dbReference type="EC" id="4.1.1.97" evidence="3"/>
<evidence type="ECO:0000256" key="3">
    <source>
        <dbReference type="ARBA" id="ARBA00012257"/>
    </source>
</evidence>
<dbReference type="Proteomes" id="UP001500192">
    <property type="component" value="Unassembled WGS sequence"/>
</dbReference>
<dbReference type="NCBIfam" id="NF010372">
    <property type="entry name" value="PRK13798.1"/>
    <property type="match status" value="1"/>
</dbReference>
<evidence type="ECO:0000259" key="7">
    <source>
        <dbReference type="Pfam" id="PF09349"/>
    </source>
</evidence>
<evidence type="ECO:0000256" key="4">
    <source>
        <dbReference type="ARBA" id="ARBA00022631"/>
    </source>
</evidence>
<evidence type="ECO:0000256" key="6">
    <source>
        <dbReference type="ARBA" id="ARBA00023239"/>
    </source>
</evidence>
<dbReference type="Gene3D" id="1.10.3330.10">
    <property type="entry name" value="Oxo-4-hydroxy-4-carboxy-5-ureidoimidazoline decarboxylase"/>
    <property type="match status" value="1"/>
</dbReference>